<dbReference type="EMBL" id="MU251242">
    <property type="protein sequence ID" value="KAG9259073.1"/>
    <property type="molecule type" value="Genomic_DNA"/>
</dbReference>
<feature type="compositionally biased region" description="Polar residues" evidence="3">
    <location>
        <begin position="549"/>
        <end position="561"/>
    </location>
</feature>
<dbReference type="InterPro" id="IPR024061">
    <property type="entry name" value="NDT80_DNA-bd_dom"/>
</dbReference>
<feature type="region of interest" description="Disordered" evidence="3">
    <location>
        <begin position="1"/>
        <end position="41"/>
    </location>
</feature>
<dbReference type="OrthoDB" id="2288358at2759"/>
<feature type="compositionally biased region" description="Basic and acidic residues" evidence="3">
    <location>
        <begin position="404"/>
        <end position="415"/>
    </location>
</feature>
<dbReference type="PROSITE" id="PS51517">
    <property type="entry name" value="NDT80"/>
    <property type="match status" value="1"/>
</dbReference>
<reference evidence="5" key="1">
    <citation type="journal article" date="2021" name="IMA Fungus">
        <title>Genomic characterization of three marine fungi, including Emericellopsis atlantica sp. nov. with signatures of a generalist lifestyle and marine biomass degradation.</title>
        <authorList>
            <person name="Hagestad O.C."/>
            <person name="Hou L."/>
            <person name="Andersen J.H."/>
            <person name="Hansen E.H."/>
            <person name="Altermark B."/>
            <person name="Li C."/>
            <person name="Kuhnert E."/>
            <person name="Cox R.J."/>
            <person name="Crous P.W."/>
            <person name="Spatafora J.W."/>
            <person name="Lail K."/>
            <person name="Amirebrahimi M."/>
            <person name="Lipzen A."/>
            <person name="Pangilinan J."/>
            <person name="Andreopoulos W."/>
            <person name="Hayes R.D."/>
            <person name="Ng V."/>
            <person name="Grigoriev I.V."/>
            <person name="Jackson S.A."/>
            <person name="Sutton T.D.S."/>
            <person name="Dobson A.D.W."/>
            <person name="Rama T."/>
        </authorList>
    </citation>
    <scope>NUCLEOTIDE SEQUENCE</scope>
    <source>
        <strain evidence="5">TS7</strain>
    </source>
</reference>
<evidence type="ECO:0000256" key="1">
    <source>
        <dbReference type="ARBA" id="ARBA00023125"/>
    </source>
</evidence>
<protein>
    <recommendedName>
        <fullName evidence="4">NDT80 domain-containing protein</fullName>
    </recommendedName>
</protein>
<evidence type="ECO:0000313" key="5">
    <source>
        <dbReference type="EMBL" id="KAG9259073.1"/>
    </source>
</evidence>
<feature type="region of interest" description="Disordered" evidence="3">
    <location>
        <begin position="393"/>
        <end position="422"/>
    </location>
</feature>
<feature type="compositionally biased region" description="Polar residues" evidence="3">
    <location>
        <begin position="28"/>
        <end position="41"/>
    </location>
</feature>
<feature type="region of interest" description="Disordered" evidence="3">
    <location>
        <begin position="107"/>
        <end position="188"/>
    </location>
</feature>
<feature type="domain" description="NDT80" evidence="4">
    <location>
        <begin position="144"/>
        <end position="407"/>
    </location>
</feature>
<dbReference type="SUPFAM" id="SSF49417">
    <property type="entry name" value="p53-like transcription factors"/>
    <property type="match status" value="1"/>
</dbReference>
<feature type="compositionally biased region" description="Low complexity" evidence="3">
    <location>
        <begin position="142"/>
        <end position="153"/>
    </location>
</feature>
<keyword evidence="6" id="KW-1185">Reference proteome</keyword>
<accession>A0A9P7ZVG8</accession>
<dbReference type="PANTHER" id="PTHR35144">
    <property type="entry name" value="MEIOSIS-SPECIFIC TRANSCRIPTION FACTOR NDT80"/>
    <property type="match status" value="1"/>
</dbReference>
<dbReference type="GO" id="GO:0051321">
    <property type="term" value="P:meiotic cell cycle"/>
    <property type="evidence" value="ECO:0007669"/>
    <property type="project" value="TreeGrafter"/>
</dbReference>
<gene>
    <name evidence="5" type="ORF">F5Z01DRAFT_669806</name>
</gene>
<dbReference type="InterPro" id="IPR037141">
    <property type="entry name" value="NDT80_DNA-bd_dom_sf"/>
</dbReference>
<evidence type="ECO:0000259" key="4">
    <source>
        <dbReference type="PROSITE" id="PS51517"/>
    </source>
</evidence>
<evidence type="ECO:0000256" key="3">
    <source>
        <dbReference type="SAM" id="MobiDB-lite"/>
    </source>
</evidence>
<dbReference type="PANTHER" id="PTHR35144:SF2">
    <property type="entry name" value="MEIOSIS-SPECIFIC TRANSCRIPTION FACTOR NDT80"/>
    <property type="match status" value="1"/>
</dbReference>
<dbReference type="GO" id="GO:0000228">
    <property type="term" value="C:nuclear chromosome"/>
    <property type="evidence" value="ECO:0007669"/>
    <property type="project" value="TreeGrafter"/>
</dbReference>
<dbReference type="RefSeq" id="XP_046122997.1">
    <property type="nucleotide sequence ID" value="XM_046264474.1"/>
</dbReference>
<proteinExistence type="predicted"/>
<dbReference type="GO" id="GO:0003700">
    <property type="term" value="F:DNA-binding transcription factor activity"/>
    <property type="evidence" value="ECO:0007669"/>
    <property type="project" value="UniProtKB-UniRule"/>
</dbReference>
<evidence type="ECO:0000256" key="2">
    <source>
        <dbReference type="PROSITE-ProRule" id="PRU00850"/>
    </source>
</evidence>
<dbReference type="Gene3D" id="2.60.40.1390">
    <property type="entry name" value="NDT80 DNA-binding domain"/>
    <property type="match status" value="1"/>
</dbReference>
<dbReference type="InterPro" id="IPR008967">
    <property type="entry name" value="p53-like_TF_DNA-bd_sf"/>
</dbReference>
<dbReference type="GO" id="GO:0003677">
    <property type="term" value="F:DNA binding"/>
    <property type="evidence" value="ECO:0007669"/>
    <property type="project" value="UniProtKB-KW"/>
</dbReference>
<name>A0A9P7ZVG8_9HYPO</name>
<feature type="DNA-binding region" description="NDT80" evidence="2">
    <location>
        <begin position="144"/>
        <end position="407"/>
    </location>
</feature>
<keyword evidence="1 2" id="KW-0238">DNA-binding</keyword>
<dbReference type="Pfam" id="PF05224">
    <property type="entry name" value="NDT80_PhoG"/>
    <property type="match status" value="1"/>
</dbReference>
<dbReference type="InterPro" id="IPR052605">
    <property type="entry name" value="Fungal_trans_regulator"/>
</dbReference>
<feature type="region of interest" description="Disordered" evidence="3">
    <location>
        <begin position="455"/>
        <end position="483"/>
    </location>
</feature>
<dbReference type="GO" id="GO:0045944">
    <property type="term" value="P:positive regulation of transcription by RNA polymerase II"/>
    <property type="evidence" value="ECO:0007669"/>
    <property type="project" value="TreeGrafter"/>
</dbReference>
<feature type="compositionally biased region" description="Basic residues" evidence="3">
    <location>
        <begin position="457"/>
        <end position="470"/>
    </location>
</feature>
<comment type="caution">
    <text evidence="5">The sequence shown here is derived from an EMBL/GenBank/DDBJ whole genome shotgun (WGS) entry which is preliminary data.</text>
</comment>
<dbReference type="Proteomes" id="UP000887229">
    <property type="component" value="Unassembled WGS sequence"/>
</dbReference>
<dbReference type="AlphaFoldDB" id="A0A9P7ZVG8"/>
<feature type="compositionally biased region" description="Polar residues" evidence="3">
    <location>
        <begin position="568"/>
        <end position="587"/>
    </location>
</feature>
<feature type="region of interest" description="Disordered" evidence="3">
    <location>
        <begin position="548"/>
        <end position="587"/>
    </location>
</feature>
<dbReference type="GeneID" id="70295377"/>
<sequence>MTNNEESAGLPHWYLEEPTTTEKRIRSRQSSQQAEVTSTDYTLSARDKPIVANKSEYASPAVPEGESGLDYHLNGLGGQAHTPFSTGMDHTPRTALLPQPLNHHMSTREQYAHATPSFRRQSEHPTRSSSSYGGAHFRRPQVSTSPSSSAVVSYGTIPGNTDNRMESPSRAGPASEKTRPPLEGPTHFGEMRYQDTAKTACHATINGSIDKFFIADDRWTCYRRNYFSCACSFSLGPYFPGTPVEVKPVGAQSFFMVHEFGVSISAVVAGNEQQVIELVQHTPKRDKGPTSTPSIIPLMAKQDVINLGYFNLEDSNIPARNYPDAWVPSESGGIGTLTEWTFERIQFKQATQNNGKRRAQQQFYHLLVELWVNISPSNTPDWHKIVHRKSAQLIVRGRSPGHYQSERSHSRDGSRNTDNQPAIYGAPMGGPRGYGGGQMHPFGGYDASHGIYDPNQRNHHHHQQQHHHHALPRDTMLPTEDEKPMDGPKHFTYYPGAMDGSYHGHNTTEPWAGHHDQESVSHMIAGVDINSKVKNEYDNITLPRLVHPSSLSNNNDQSRSCRTFDGRPSSNGAYPQLLSPTSMNMSL</sequence>
<organism evidence="5 6">
    <name type="scientific">Emericellopsis atlantica</name>
    <dbReference type="NCBI Taxonomy" id="2614577"/>
    <lineage>
        <taxon>Eukaryota</taxon>
        <taxon>Fungi</taxon>
        <taxon>Dikarya</taxon>
        <taxon>Ascomycota</taxon>
        <taxon>Pezizomycotina</taxon>
        <taxon>Sordariomycetes</taxon>
        <taxon>Hypocreomycetidae</taxon>
        <taxon>Hypocreales</taxon>
        <taxon>Bionectriaceae</taxon>
        <taxon>Emericellopsis</taxon>
    </lineage>
</organism>
<evidence type="ECO:0000313" key="6">
    <source>
        <dbReference type="Proteomes" id="UP000887229"/>
    </source>
</evidence>